<feature type="signal peptide" evidence="1">
    <location>
        <begin position="1"/>
        <end position="25"/>
    </location>
</feature>
<protein>
    <recommendedName>
        <fullName evidence="3">DUF2282 domain-containing protein</fullName>
    </recommendedName>
</protein>
<reference evidence="2" key="2">
    <citation type="submission" date="2015-07" db="EMBL/GenBank/DDBJ databases">
        <authorList>
            <person name="Welte C."/>
            <person name="de Graaf R."/>
            <person name="van den Bosch T.J.M."/>
            <person name="Op den Camp H."/>
            <person name="van Dam N."/>
            <person name="Jetten M."/>
        </authorList>
    </citation>
    <scope>NUCLEOTIDE SEQUENCE</scope>
    <source>
        <plasmid evidence="2">Drgb3</plasmid>
    </source>
</reference>
<dbReference type="EMBL" id="KT351734">
    <property type="protein sequence ID" value="ALG88623.1"/>
    <property type="molecule type" value="Genomic_DNA"/>
</dbReference>
<dbReference type="RefSeq" id="WP_181375131.1">
    <property type="nucleotide sequence ID" value="NZ_KT351734.1"/>
</dbReference>
<geneLocation type="plasmid" evidence="2">
    <name>Drgb3</name>
</geneLocation>
<sequence>MKKDIVLSILVGSILAASTMVPVMAADSESNANKIENKSPTSSGKCASGKCGTEKIYSQANLSHDPQDQLVRARDGKCGLSGQGINSHESPQKIADGKVVGGVCGK</sequence>
<name>A0A0N7FW06_PECCA</name>
<accession>A0A0N7FW06</accession>
<organism evidence="2">
    <name type="scientific">Pectobacterium carotovorum</name>
    <name type="common">Erwinia carotovora</name>
    <dbReference type="NCBI Taxonomy" id="554"/>
    <lineage>
        <taxon>Bacteria</taxon>
        <taxon>Pseudomonadati</taxon>
        <taxon>Pseudomonadota</taxon>
        <taxon>Gammaproteobacteria</taxon>
        <taxon>Enterobacterales</taxon>
        <taxon>Pectobacteriaceae</taxon>
        <taxon>Pectobacterium</taxon>
    </lineage>
</organism>
<keyword evidence="2" id="KW-0614">Plasmid</keyword>
<feature type="chain" id="PRO_5006012070" description="DUF2282 domain-containing protein" evidence="1">
    <location>
        <begin position="26"/>
        <end position="106"/>
    </location>
</feature>
<evidence type="ECO:0000256" key="1">
    <source>
        <dbReference type="SAM" id="SignalP"/>
    </source>
</evidence>
<dbReference type="AlphaFoldDB" id="A0A0N7FW06"/>
<evidence type="ECO:0000313" key="2">
    <source>
        <dbReference type="EMBL" id="ALG88623.1"/>
    </source>
</evidence>
<reference evidence="2" key="1">
    <citation type="journal article" date="2015" name="Environ. Microbiol.">
        <title>Plasmids from the gut microbiome of cabbage root fly larvae encode SaxA that catalyses the conversion of the plant toxin 2-phenylethyl isothiocyanate.</title>
        <authorList>
            <person name="Welte C.U."/>
            <person name="de Graaf R.M."/>
            <person name="van den Bosch T.J."/>
            <person name="Op den Camp H.J."/>
            <person name="van Dam N.M."/>
            <person name="Jetten M.S."/>
        </authorList>
    </citation>
    <scope>NUCLEOTIDE SEQUENCE</scope>
    <source>
        <plasmid evidence="2">Drgb3</plasmid>
    </source>
</reference>
<keyword evidence="1" id="KW-0732">Signal</keyword>
<evidence type="ECO:0008006" key="3">
    <source>
        <dbReference type="Google" id="ProtNLM"/>
    </source>
</evidence>
<proteinExistence type="predicted"/>